<evidence type="ECO:0000256" key="5">
    <source>
        <dbReference type="ARBA" id="ARBA00023163"/>
    </source>
</evidence>
<protein>
    <submittedName>
        <fullName evidence="10">Uncharacterized protein</fullName>
    </submittedName>
</protein>
<feature type="region of interest" description="Disordered" evidence="7">
    <location>
        <begin position="971"/>
        <end position="994"/>
    </location>
</feature>
<dbReference type="SMART" id="SM00091">
    <property type="entry name" value="PAS"/>
    <property type="match status" value="2"/>
</dbReference>
<evidence type="ECO:0000313" key="10">
    <source>
        <dbReference type="EnsemblMetazoa" id="AALFPA23_019746.P29079"/>
    </source>
</evidence>
<feature type="compositionally biased region" description="Polar residues" evidence="7">
    <location>
        <begin position="878"/>
        <end position="888"/>
    </location>
</feature>
<feature type="domain" description="PAS" evidence="8">
    <location>
        <begin position="240"/>
        <end position="304"/>
    </location>
</feature>
<dbReference type="InterPro" id="IPR011598">
    <property type="entry name" value="bHLH_dom"/>
</dbReference>
<comment type="subcellular location">
    <subcellularLocation>
        <location evidence="1">Nucleus</location>
    </subcellularLocation>
</comment>
<dbReference type="RefSeq" id="XP_062702143.1">
    <property type="nucleotide sequence ID" value="XM_062846159.1"/>
</dbReference>
<keyword evidence="2" id="KW-0677">Repeat</keyword>
<dbReference type="PANTHER" id="PTHR23043">
    <property type="entry name" value="HYPOXIA-INDUCIBLE FACTOR 1 ALPHA"/>
    <property type="match status" value="1"/>
</dbReference>
<dbReference type="PROSITE" id="PS50888">
    <property type="entry name" value="BHLH"/>
    <property type="match status" value="1"/>
</dbReference>
<keyword evidence="4" id="KW-0238">DNA-binding</keyword>
<dbReference type="InterPro" id="IPR013655">
    <property type="entry name" value="PAS_fold_3"/>
</dbReference>
<feature type="compositionally biased region" description="Low complexity" evidence="7">
    <location>
        <begin position="971"/>
        <end position="987"/>
    </location>
</feature>
<dbReference type="Gene3D" id="4.10.280.10">
    <property type="entry name" value="Helix-loop-helix DNA-binding domain"/>
    <property type="match status" value="1"/>
</dbReference>
<evidence type="ECO:0000313" key="11">
    <source>
        <dbReference type="Proteomes" id="UP000069940"/>
    </source>
</evidence>
<dbReference type="SUPFAM" id="SSF47459">
    <property type="entry name" value="HLH, helix-loop-helix DNA-binding domain"/>
    <property type="match status" value="1"/>
</dbReference>
<dbReference type="CDD" id="cd00130">
    <property type="entry name" value="PAS"/>
    <property type="match status" value="2"/>
</dbReference>
<evidence type="ECO:0000256" key="7">
    <source>
        <dbReference type="SAM" id="MobiDB-lite"/>
    </source>
</evidence>
<organism evidence="10 11">
    <name type="scientific">Aedes albopictus</name>
    <name type="common">Asian tiger mosquito</name>
    <name type="synonym">Stegomyia albopicta</name>
    <dbReference type="NCBI Taxonomy" id="7160"/>
    <lineage>
        <taxon>Eukaryota</taxon>
        <taxon>Metazoa</taxon>
        <taxon>Ecdysozoa</taxon>
        <taxon>Arthropoda</taxon>
        <taxon>Hexapoda</taxon>
        <taxon>Insecta</taxon>
        <taxon>Pterygota</taxon>
        <taxon>Neoptera</taxon>
        <taxon>Endopterygota</taxon>
        <taxon>Diptera</taxon>
        <taxon>Nematocera</taxon>
        <taxon>Culicoidea</taxon>
        <taxon>Culicidae</taxon>
        <taxon>Culicinae</taxon>
        <taxon>Aedini</taxon>
        <taxon>Aedes</taxon>
        <taxon>Stegomyia</taxon>
    </lineage>
</organism>
<keyword evidence="6" id="KW-0539">Nucleus</keyword>
<feature type="region of interest" description="Disordered" evidence="7">
    <location>
        <begin position="866"/>
        <end position="888"/>
    </location>
</feature>
<dbReference type="SMART" id="SM00086">
    <property type="entry name" value="PAC"/>
    <property type="match status" value="1"/>
</dbReference>
<dbReference type="PROSITE" id="PS50112">
    <property type="entry name" value="PAS"/>
    <property type="match status" value="2"/>
</dbReference>
<reference evidence="10" key="2">
    <citation type="submission" date="2025-05" db="UniProtKB">
        <authorList>
            <consortium name="EnsemblMetazoa"/>
        </authorList>
    </citation>
    <scope>IDENTIFICATION</scope>
    <source>
        <strain evidence="10">Foshan</strain>
    </source>
</reference>
<name>A0ABM1ZLY3_AEDAL</name>
<dbReference type="SMART" id="SM00353">
    <property type="entry name" value="HLH"/>
    <property type="match status" value="1"/>
</dbReference>
<dbReference type="NCBIfam" id="TIGR00229">
    <property type="entry name" value="sensory_box"/>
    <property type="match status" value="1"/>
</dbReference>
<feature type="region of interest" description="Disordered" evidence="7">
    <location>
        <begin position="771"/>
        <end position="790"/>
    </location>
</feature>
<evidence type="ECO:0000259" key="8">
    <source>
        <dbReference type="PROSITE" id="PS50112"/>
    </source>
</evidence>
<evidence type="ECO:0000256" key="2">
    <source>
        <dbReference type="ARBA" id="ARBA00022737"/>
    </source>
</evidence>
<dbReference type="SUPFAM" id="SSF55785">
    <property type="entry name" value="PYP-like sensor domain (PAS domain)"/>
    <property type="match status" value="2"/>
</dbReference>
<accession>A0ABM1ZLY3</accession>
<feature type="compositionally biased region" description="Low complexity" evidence="7">
    <location>
        <begin position="777"/>
        <end position="790"/>
    </location>
</feature>
<feature type="compositionally biased region" description="Low complexity" evidence="7">
    <location>
        <begin position="823"/>
        <end position="834"/>
    </location>
</feature>
<dbReference type="EnsemblMetazoa" id="AALFPA23_019746.R29079">
    <property type="protein sequence ID" value="AALFPA23_019746.P29079"/>
    <property type="gene ID" value="AALFPA23_019746"/>
</dbReference>
<evidence type="ECO:0000256" key="3">
    <source>
        <dbReference type="ARBA" id="ARBA00023015"/>
    </source>
</evidence>
<dbReference type="InterPro" id="IPR035965">
    <property type="entry name" value="PAS-like_dom_sf"/>
</dbReference>
<keyword evidence="5" id="KW-0804">Transcription</keyword>
<dbReference type="InterPro" id="IPR000014">
    <property type="entry name" value="PAS"/>
</dbReference>
<evidence type="ECO:0000256" key="1">
    <source>
        <dbReference type="ARBA" id="ARBA00004123"/>
    </source>
</evidence>
<dbReference type="PANTHER" id="PTHR23043:SF17">
    <property type="entry name" value="PROTEIN SIMILAR"/>
    <property type="match status" value="1"/>
</dbReference>
<feature type="region of interest" description="Disordered" evidence="7">
    <location>
        <begin position="823"/>
        <end position="849"/>
    </location>
</feature>
<dbReference type="Pfam" id="PF00989">
    <property type="entry name" value="PAS"/>
    <property type="match status" value="1"/>
</dbReference>
<evidence type="ECO:0000256" key="4">
    <source>
        <dbReference type="ARBA" id="ARBA00023125"/>
    </source>
</evidence>
<evidence type="ECO:0000259" key="9">
    <source>
        <dbReference type="PROSITE" id="PS50888"/>
    </source>
</evidence>
<evidence type="ECO:0000256" key="6">
    <source>
        <dbReference type="ARBA" id="ARBA00023242"/>
    </source>
</evidence>
<dbReference type="GeneID" id="109415536"/>
<dbReference type="InterPro" id="IPR036638">
    <property type="entry name" value="HLH_DNA-bd_sf"/>
</dbReference>
<keyword evidence="11" id="KW-1185">Reference proteome</keyword>
<dbReference type="Pfam" id="PF08447">
    <property type="entry name" value="PAS_3"/>
    <property type="match status" value="1"/>
</dbReference>
<keyword evidence="3" id="KW-0805">Transcription regulation</keyword>
<dbReference type="InterPro" id="IPR013767">
    <property type="entry name" value="PAS_fold"/>
</dbReference>
<dbReference type="Proteomes" id="UP000069940">
    <property type="component" value="Unassembled WGS sequence"/>
</dbReference>
<dbReference type="CDD" id="cd11433">
    <property type="entry name" value="bHLH-PAS_HIF"/>
    <property type="match status" value="1"/>
</dbReference>
<dbReference type="Gene3D" id="3.30.450.20">
    <property type="entry name" value="PAS domain"/>
    <property type="match status" value="2"/>
</dbReference>
<feature type="region of interest" description="Disordered" evidence="7">
    <location>
        <begin position="1155"/>
        <end position="1181"/>
    </location>
</feature>
<dbReference type="Pfam" id="PF23171">
    <property type="entry name" value="bHLH_HIF1A"/>
    <property type="match status" value="1"/>
</dbReference>
<reference evidence="11" key="1">
    <citation type="journal article" date="2015" name="Proc. Natl. Acad. Sci. U.S.A.">
        <title>Genome sequence of the Asian Tiger mosquito, Aedes albopictus, reveals insights into its biology, genetics, and evolution.</title>
        <authorList>
            <person name="Chen X.G."/>
            <person name="Jiang X."/>
            <person name="Gu J."/>
            <person name="Xu M."/>
            <person name="Wu Y."/>
            <person name="Deng Y."/>
            <person name="Zhang C."/>
            <person name="Bonizzoni M."/>
            <person name="Dermauw W."/>
            <person name="Vontas J."/>
            <person name="Armbruster P."/>
            <person name="Huang X."/>
            <person name="Yang Y."/>
            <person name="Zhang H."/>
            <person name="He W."/>
            <person name="Peng H."/>
            <person name="Liu Y."/>
            <person name="Wu K."/>
            <person name="Chen J."/>
            <person name="Lirakis M."/>
            <person name="Topalis P."/>
            <person name="Van Leeuwen T."/>
            <person name="Hall A.B."/>
            <person name="Jiang X."/>
            <person name="Thorpe C."/>
            <person name="Mueller R.L."/>
            <person name="Sun C."/>
            <person name="Waterhouse R.M."/>
            <person name="Yan G."/>
            <person name="Tu Z.J."/>
            <person name="Fang X."/>
            <person name="James A.A."/>
        </authorList>
    </citation>
    <scope>NUCLEOTIDE SEQUENCE [LARGE SCALE GENOMIC DNA]</scope>
    <source>
        <strain evidence="11">Foshan</strain>
    </source>
</reference>
<proteinExistence type="predicted"/>
<dbReference type="InterPro" id="IPR001610">
    <property type="entry name" value="PAC"/>
</dbReference>
<feature type="domain" description="PAS" evidence="8">
    <location>
        <begin position="398"/>
        <end position="449"/>
    </location>
</feature>
<sequence>MMQNWNNCSEVYGNDGSSFYTSQENYYHPSKSYQNYGGFQQPAIYNDMSVVNNAGFHCPPQAPVAYQQPAMVSAAPNPVYTHHQPSPAVNPAYMEQPYPLPNYPPCQGPPGGPWNYGYCYGFYGEAPCAYVDVVDMEDFMNNEKRKEKSRDAARCRRSRETEIFQDLASLLPMRQEDVDHLDKASVMRLSIAYLKVRDMVDLVPTADKKEGIIAEAEDGKATDDDVDMEEDSKPAMNELALEREKLALLSLDGFLLVLSADGDITYISENVSDYLGLSQIDMMGQPIWEYSHQCDHEELREALNGRHHSPSELLKGVANSDCKPMENRDFFLRLKCTLTSRGRSVNIKSASYKVIHVTGHIACKENGQRQLVAVARPLPHPSNIEVPLDSSTFLSKHSLDMKFSYVDDKMFALLGYNPADLMGKSLYECHHGVDSDHLMGTFKNVISKGQSETARYRFLARTGGYAWVVTQATLIYDKQKPHSIVCVNYVISGVEHKDEIYSCAQLEARQQKSVQAEDSPAVEAAVNSSAASAAATVKTSDRVLKENINISNSNNTINDLKKELTPKKEAEKVVKVIHKVPAPVSGNCVIRPVSVTASIFTSVAKKPLTEAVAAAATITTTTTPVVVVEEKPPERKVPQSVTAKLFVKPKHATDKIFAPRTEDMNKGFLMFSEEEPGLTMLKDEPDDLTHLAPTAGDACIPLEETGQFFNDVFDDFMIPDNYTSLLQDDLSSLDSTDHQLRSSSSISVASPIALNDSTVAAVGSLTSAAMSQHLHHSPNSNSSHSSASSSLSSSVSASAATSTSASSSVSNLSSLSSVTSGIGSAGSSIGSQNGSAGGGQTTIGSAASNDPFINYRDEITEISHSPQHLLSPELSKSPEGSSIPSLCSPNGSGCPEDELAFMTLNMDDDDLTMSMRAPYISMSEVDDLPLLTSDDLMWGAPAAPVDSATAAAMAAAAGKYLIKEEYTPTQQPLQQQLSPQTNTTTTSVSPIKTPQSVTVTARISDLNGGTNNNNENNCNIGNKTIDSSLAALLCGGNVINIQLPQQQQQLQNGNRHILVHHQQQPQHQVIAAAAQAEADKRIKLIDSSNLVHPMVVITPNFNKNSNTIETWSMNDLLQLNGVTNTATNGTTTVTTTPGQKLNVIASIVPKKNTTANNNSTGVVSHKRTLGESTDGSSKRVKLNPTNITVNQQQSPTSSPQLLQQLMAPSPVPAKAKAKSKSLLDQSEQHRWSTGKVNGLQEQASNSVLMNLLVSGCDNNIPKFSSDAMIVEDQPMYDPNELTDDEDEDRIPILANPMLGSTTTTGSPSSTGQLTIQTEDIAPKGRGNDDFMMTVSPSLLTPSDLEIWRAIKQGLDPKKIPQNYGLSVAAGYGDRYPKSLATTPTAQLGMISDDTHGGAECETGGNLLSVLDPAMAISGLRTDEDDDDSGRQLTTGPLDYEMTIPVNEILQNNLI</sequence>
<feature type="domain" description="BHLH" evidence="9">
    <location>
        <begin position="144"/>
        <end position="197"/>
    </location>
</feature>